<keyword evidence="4" id="KW-1278">Translocase</keyword>
<reference evidence="8" key="1">
    <citation type="journal article" date="2019" name="Int. J. Syst. Evol. Microbiol.">
        <title>The Global Catalogue of Microorganisms (GCM) 10K type strain sequencing project: providing services to taxonomists for standard genome sequencing and annotation.</title>
        <authorList>
            <consortium name="The Broad Institute Genomics Platform"/>
            <consortium name="The Broad Institute Genome Sequencing Center for Infectious Disease"/>
            <person name="Wu L."/>
            <person name="Ma J."/>
        </authorList>
    </citation>
    <scope>NUCLEOTIDE SEQUENCE [LARGE SCALE GENOMIC DNA]</scope>
    <source>
        <strain evidence="8">CGMCC 1.12923</strain>
    </source>
</reference>
<gene>
    <name evidence="7" type="primary">btuD</name>
    <name evidence="7" type="ORF">GCM10011357_05970</name>
</gene>
<name>A0ABQ1R1H9_9ALTE</name>
<dbReference type="PROSITE" id="PS50893">
    <property type="entry name" value="ABC_TRANSPORTER_2"/>
    <property type="match status" value="1"/>
</dbReference>
<dbReference type="EMBL" id="BMGJ01000002">
    <property type="protein sequence ID" value="GGD52903.1"/>
    <property type="molecule type" value="Genomic_DNA"/>
</dbReference>
<dbReference type="InterPro" id="IPR003593">
    <property type="entry name" value="AAA+_ATPase"/>
</dbReference>
<dbReference type="InterPro" id="IPR003439">
    <property type="entry name" value="ABC_transporter-like_ATP-bd"/>
</dbReference>
<comment type="function">
    <text evidence="5">Part of the ABC transporter complex HmuTUV involved in hemin import. Responsible for energy coupling to the transport system.</text>
</comment>
<dbReference type="InterPro" id="IPR027417">
    <property type="entry name" value="P-loop_NTPase"/>
</dbReference>
<dbReference type="CDD" id="cd03214">
    <property type="entry name" value="ABC_Iron-Siderophores_B12_Hemin"/>
    <property type="match status" value="1"/>
</dbReference>
<keyword evidence="2" id="KW-0547">Nucleotide-binding</keyword>
<dbReference type="Pfam" id="PF00005">
    <property type="entry name" value="ABC_tran"/>
    <property type="match status" value="1"/>
</dbReference>
<dbReference type="InterPro" id="IPR017871">
    <property type="entry name" value="ABC_transporter-like_CS"/>
</dbReference>
<dbReference type="PANTHER" id="PTHR42794:SF1">
    <property type="entry name" value="HEMIN IMPORT ATP-BINDING PROTEIN HMUV"/>
    <property type="match status" value="1"/>
</dbReference>
<evidence type="ECO:0000256" key="3">
    <source>
        <dbReference type="ARBA" id="ARBA00022840"/>
    </source>
</evidence>
<keyword evidence="1" id="KW-0813">Transport</keyword>
<evidence type="ECO:0000313" key="8">
    <source>
        <dbReference type="Proteomes" id="UP000614272"/>
    </source>
</evidence>
<dbReference type="RefSeq" id="WP_099033201.1">
    <property type="nucleotide sequence ID" value="NZ_BMGJ01000002.1"/>
</dbReference>
<organism evidence="7 8">
    <name type="scientific">Lacimicrobium alkaliphilum</name>
    <dbReference type="NCBI Taxonomy" id="1526571"/>
    <lineage>
        <taxon>Bacteria</taxon>
        <taxon>Pseudomonadati</taxon>
        <taxon>Pseudomonadota</taxon>
        <taxon>Gammaproteobacteria</taxon>
        <taxon>Alteromonadales</taxon>
        <taxon>Alteromonadaceae</taxon>
        <taxon>Lacimicrobium</taxon>
    </lineage>
</organism>
<dbReference type="SUPFAM" id="SSF52540">
    <property type="entry name" value="P-loop containing nucleoside triphosphate hydrolases"/>
    <property type="match status" value="1"/>
</dbReference>
<accession>A0ABQ1R1H9</accession>
<protein>
    <submittedName>
        <fullName evidence="7">Vitamin B12 import ATP-binding protein BtuD</fullName>
    </submittedName>
</protein>
<dbReference type="SMART" id="SM00382">
    <property type="entry name" value="AAA"/>
    <property type="match status" value="1"/>
</dbReference>
<evidence type="ECO:0000256" key="1">
    <source>
        <dbReference type="ARBA" id="ARBA00022448"/>
    </source>
</evidence>
<keyword evidence="8" id="KW-1185">Reference proteome</keyword>
<comment type="caution">
    <text evidence="7">The sequence shown here is derived from an EMBL/GenBank/DDBJ whole genome shotgun (WGS) entry which is preliminary data.</text>
</comment>
<feature type="domain" description="ABC transporter" evidence="6">
    <location>
        <begin position="2"/>
        <end position="228"/>
    </location>
</feature>
<evidence type="ECO:0000256" key="4">
    <source>
        <dbReference type="ARBA" id="ARBA00022967"/>
    </source>
</evidence>
<dbReference type="Gene3D" id="3.40.50.300">
    <property type="entry name" value="P-loop containing nucleotide triphosphate hydrolases"/>
    <property type="match status" value="1"/>
</dbReference>
<dbReference type="GO" id="GO:0005524">
    <property type="term" value="F:ATP binding"/>
    <property type="evidence" value="ECO:0007669"/>
    <property type="project" value="UniProtKB-KW"/>
</dbReference>
<sequence>MLRAEGISLANRVSDLSIDLISSDAVHLLGPNGSGKSSLLNLLAGLIAPDKGNLWLDGRDLTHYAPAELASQRCLMEQSQQSVFALTVKESLNFFCAERAVPESLEQALNIADFMQRPLNQLSGGEQRRVQIARCLMQVWPAIEQGRALLLLDEPVQGLDFSHQHRLCALLNRLTQMGNMLVMSHHQLNLAERYASRIWLMHQGQLVADDVPEQVLTEPLLTQVFSCNVRIVTDTEQNRLIQTYL</sequence>
<evidence type="ECO:0000256" key="5">
    <source>
        <dbReference type="ARBA" id="ARBA00037066"/>
    </source>
</evidence>
<dbReference type="Proteomes" id="UP000614272">
    <property type="component" value="Unassembled WGS sequence"/>
</dbReference>
<dbReference type="PROSITE" id="PS00211">
    <property type="entry name" value="ABC_TRANSPORTER_1"/>
    <property type="match status" value="1"/>
</dbReference>
<keyword evidence="3 7" id="KW-0067">ATP-binding</keyword>
<evidence type="ECO:0000313" key="7">
    <source>
        <dbReference type="EMBL" id="GGD52903.1"/>
    </source>
</evidence>
<proteinExistence type="predicted"/>
<evidence type="ECO:0000256" key="2">
    <source>
        <dbReference type="ARBA" id="ARBA00022741"/>
    </source>
</evidence>
<evidence type="ECO:0000259" key="6">
    <source>
        <dbReference type="PROSITE" id="PS50893"/>
    </source>
</evidence>
<dbReference type="PANTHER" id="PTHR42794">
    <property type="entry name" value="HEMIN IMPORT ATP-BINDING PROTEIN HMUV"/>
    <property type="match status" value="1"/>
</dbReference>